<evidence type="ECO:0008006" key="3">
    <source>
        <dbReference type="Google" id="ProtNLM"/>
    </source>
</evidence>
<dbReference type="Proteomes" id="UP000766486">
    <property type="component" value="Unassembled WGS sequence"/>
</dbReference>
<name>A0ABY6UFC6_BIOOC</name>
<keyword evidence="2" id="KW-1185">Reference proteome</keyword>
<comment type="caution">
    <text evidence="1">The sequence shown here is derived from an EMBL/GenBank/DDBJ whole genome shotgun (WGS) entry which is preliminary data.</text>
</comment>
<reference evidence="1 2" key="1">
    <citation type="submission" date="2019-06" db="EMBL/GenBank/DDBJ databases">
        <authorList>
            <person name="Broberg M."/>
        </authorList>
    </citation>
    <scope>NUCLEOTIDE SEQUENCE [LARGE SCALE GENOMIC DNA]</scope>
</reference>
<gene>
    <name evidence="1" type="ORF">CLO192961_LOCUS273217</name>
</gene>
<protein>
    <recommendedName>
        <fullName evidence="3">F-box domain-containing protein</fullName>
    </recommendedName>
</protein>
<dbReference type="EMBL" id="CABFNS010000812">
    <property type="protein sequence ID" value="VUC29895.1"/>
    <property type="molecule type" value="Genomic_DNA"/>
</dbReference>
<evidence type="ECO:0000313" key="2">
    <source>
        <dbReference type="Proteomes" id="UP000766486"/>
    </source>
</evidence>
<organism evidence="1 2">
    <name type="scientific">Bionectria ochroleuca</name>
    <name type="common">Gliocladium roseum</name>
    <dbReference type="NCBI Taxonomy" id="29856"/>
    <lineage>
        <taxon>Eukaryota</taxon>
        <taxon>Fungi</taxon>
        <taxon>Dikarya</taxon>
        <taxon>Ascomycota</taxon>
        <taxon>Pezizomycotina</taxon>
        <taxon>Sordariomycetes</taxon>
        <taxon>Hypocreomycetidae</taxon>
        <taxon>Hypocreales</taxon>
        <taxon>Bionectriaceae</taxon>
        <taxon>Clonostachys</taxon>
    </lineage>
</organism>
<proteinExistence type="predicted"/>
<sequence>MVEDLHRGFADDDYKTLKSLRLVCSLFNQVATAFLMPILRVQLDKPSLDRIQAISRNPLLCSGLRGIQVRAGYRFQMNALHKEVYFTFQRHQVNRLLHYHAFYLGRRVEDVTTETHKACIWTEERFTMLEGIRACVLACDRCLGRDVAAVPRISLESQPQSDLHEILTRPVEEALIDEYQEILYKAYEAYKRQYERDWPVISEGLLISALSKVLSGPPRPVSLSFRDITRGMQHWFGFKDKEEATKWLAQTTGLSEVSELEGRPIGDELQVYSGLLWHLPIAISQTGSVLSGLRLHGPLVGYEYNMIGPKDISPAIPDQPVWDQLQVACQNLQEFVLTNVNFHYKLRHNRFPVNIHGYEQPVDEGLSIGKYIGTILSGTILEKVKLDASVPGLRGISRVGARCPLGYALSRMTCTNMRVVSLTNIGITQKKLETFCQSLNSSMQLLELSDVQLTHGSWVPILDLLRGLLNERWAERKCQVQLSALSGAEIEQLEAAHQDEDEHIFVGRLMGQFMEYIQSQQIGKNPAIVPEVVS</sequence>
<accession>A0ABY6UFC6</accession>
<evidence type="ECO:0000313" key="1">
    <source>
        <dbReference type="EMBL" id="VUC29895.1"/>
    </source>
</evidence>